<keyword evidence="4" id="KW-1185">Reference proteome</keyword>
<evidence type="ECO:0000313" key="4">
    <source>
        <dbReference type="Proteomes" id="UP000326799"/>
    </source>
</evidence>
<dbReference type="PANTHER" id="PTHR48070:SF4">
    <property type="entry name" value="ESTERASE ALNB"/>
    <property type="match status" value="1"/>
</dbReference>
<dbReference type="Proteomes" id="UP000326799">
    <property type="component" value="Unassembled WGS sequence"/>
</dbReference>
<dbReference type="GO" id="GO:0019748">
    <property type="term" value="P:secondary metabolic process"/>
    <property type="evidence" value="ECO:0007669"/>
    <property type="project" value="TreeGrafter"/>
</dbReference>
<evidence type="ECO:0000256" key="1">
    <source>
        <dbReference type="ARBA" id="ARBA00022801"/>
    </source>
</evidence>
<organism evidence="3 4">
    <name type="scientific">Aspergillus novoparasiticus</name>
    <dbReference type="NCBI Taxonomy" id="986946"/>
    <lineage>
        <taxon>Eukaryota</taxon>
        <taxon>Fungi</taxon>
        <taxon>Dikarya</taxon>
        <taxon>Ascomycota</taxon>
        <taxon>Pezizomycotina</taxon>
        <taxon>Eurotiomycetes</taxon>
        <taxon>Eurotiomycetidae</taxon>
        <taxon>Eurotiales</taxon>
        <taxon>Aspergillaceae</taxon>
        <taxon>Aspergillus</taxon>
        <taxon>Aspergillus subgen. Circumdati</taxon>
    </lineage>
</organism>
<dbReference type="GO" id="GO:0016787">
    <property type="term" value="F:hydrolase activity"/>
    <property type="evidence" value="ECO:0007669"/>
    <property type="project" value="UniProtKB-KW"/>
</dbReference>
<evidence type="ECO:0000259" key="2">
    <source>
        <dbReference type="Pfam" id="PF03959"/>
    </source>
</evidence>
<dbReference type="InterPro" id="IPR005645">
    <property type="entry name" value="FSH-like_dom"/>
</dbReference>
<dbReference type="Pfam" id="PF03959">
    <property type="entry name" value="FSH1"/>
    <property type="match status" value="1"/>
</dbReference>
<dbReference type="InterPro" id="IPR029058">
    <property type="entry name" value="AB_hydrolase_fold"/>
</dbReference>
<feature type="domain" description="Serine hydrolase" evidence="2">
    <location>
        <begin position="1"/>
        <end position="231"/>
    </location>
</feature>
<gene>
    <name evidence="3" type="ORF">BDV33DRAFT_209235</name>
</gene>
<evidence type="ECO:0000313" key="3">
    <source>
        <dbReference type="EMBL" id="KAB8214491.1"/>
    </source>
</evidence>
<dbReference type="PANTHER" id="PTHR48070">
    <property type="entry name" value="ESTERASE OVCA2"/>
    <property type="match status" value="1"/>
</dbReference>
<protein>
    <submittedName>
        <fullName evidence="3">Serine hydrolase FSH</fullName>
    </submittedName>
</protein>
<dbReference type="GO" id="GO:0005737">
    <property type="term" value="C:cytoplasm"/>
    <property type="evidence" value="ECO:0007669"/>
    <property type="project" value="TreeGrafter"/>
</dbReference>
<dbReference type="InterPro" id="IPR050593">
    <property type="entry name" value="LovG"/>
</dbReference>
<sequence length="265" mass="29470">MKVLCLTGRYTNADTLKAQLGPLQHLLKPHNITLSFLQGPFIREPPPEYVNFYGPSPHCVWNLLDVTEEQEYNMVAGDMFTVDPDVVARVGDLFQGVSTDRVQKSLDTIFQAIREDGEISGILGFSEGAAMAASVLLEEQRLQGTGHYNPRIKFAILFSGSIPMKIVGDRVQYAGIVEDAPIPIPTLHVLSPTDLFQRLSAYLFRSCDFDKAEIFVHSTGHLVPRETESLEELKQSILRLVAASQLSSTSHQASLQIQAFDEEEH</sequence>
<dbReference type="GO" id="GO:0005634">
    <property type="term" value="C:nucleus"/>
    <property type="evidence" value="ECO:0007669"/>
    <property type="project" value="TreeGrafter"/>
</dbReference>
<proteinExistence type="predicted"/>
<dbReference type="SUPFAM" id="SSF53474">
    <property type="entry name" value="alpha/beta-Hydrolases"/>
    <property type="match status" value="1"/>
</dbReference>
<dbReference type="Gene3D" id="3.40.50.1820">
    <property type="entry name" value="alpha/beta hydrolase"/>
    <property type="match status" value="1"/>
</dbReference>
<accession>A0A5N6EA79</accession>
<name>A0A5N6EA79_9EURO</name>
<keyword evidence="1 3" id="KW-0378">Hydrolase</keyword>
<dbReference type="AlphaFoldDB" id="A0A5N6EA79"/>
<dbReference type="EMBL" id="ML733534">
    <property type="protein sequence ID" value="KAB8214491.1"/>
    <property type="molecule type" value="Genomic_DNA"/>
</dbReference>
<reference evidence="3 4" key="1">
    <citation type="submission" date="2019-04" db="EMBL/GenBank/DDBJ databases">
        <title>Fungal friends and foes A comparative genomics study of 23 Aspergillus species from section Flavi.</title>
        <authorList>
            <consortium name="DOE Joint Genome Institute"/>
            <person name="Kjaerbolling I."/>
            <person name="Vesth T.C."/>
            <person name="Frisvad J.C."/>
            <person name="Nybo J.L."/>
            <person name="Theobald S."/>
            <person name="Kildgaard S."/>
            <person name="Petersen T.I."/>
            <person name="Kuo A."/>
            <person name="Sato A."/>
            <person name="Lyhne E.K."/>
            <person name="Kogle M.E."/>
            <person name="Wiebenga A."/>
            <person name="Kun R.S."/>
            <person name="Lubbers R.J."/>
            <person name="Makela M.R."/>
            <person name="Barry K."/>
            <person name="Chovatia M."/>
            <person name="Clum A."/>
            <person name="Daum C."/>
            <person name="Haridas S."/>
            <person name="He G."/>
            <person name="LaButti K."/>
            <person name="Lipzen A."/>
            <person name="Mondo S."/>
            <person name="Pangilinan J."/>
            <person name="Riley R."/>
            <person name="Salamov A."/>
            <person name="Simmons B.A."/>
            <person name="Magnuson J.K."/>
            <person name="Henrissat B."/>
            <person name="Mortensen U.H."/>
            <person name="Larsen T.O."/>
            <person name="De vries R.P."/>
            <person name="Grigoriev I.V."/>
            <person name="Machida M."/>
            <person name="Baker S.E."/>
            <person name="Andersen M.R."/>
        </authorList>
    </citation>
    <scope>NUCLEOTIDE SEQUENCE [LARGE SCALE GENOMIC DNA]</scope>
    <source>
        <strain evidence="3 4">CBS 126849</strain>
    </source>
</reference>